<protein>
    <submittedName>
        <fullName evidence="3">Lipoprotein</fullName>
    </submittedName>
</protein>
<evidence type="ECO:0000313" key="3">
    <source>
        <dbReference type="EMBL" id="GGR38529.1"/>
    </source>
</evidence>
<feature type="signal peptide" evidence="1">
    <location>
        <begin position="1"/>
        <end position="21"/>
    </location>
</feature>
<dbReference type="InterPro" id="IPR002509">
    <property type="entry name" value="NODB_dom"/>
</dbReference>
<feature type="chain" id="PRO_5037426401" evidence="1">
    <location>
        <begin position="22"/>
        <end position="248"/>
    </location>
</feature>
<dbReference type="PANTHER" id="PTHR10587">
    <property type="entry name" value="GLYCOSYL TRANSFERASE-RELATED"/>
    <property type="match status" value="1"/>
</dbReference>
<dbReference type="InterPro" id="IPR050248">
    <property type="entry name" value="Polysacc_deacetylase_ArnD"/>
</dbReference>
<evidence type="ECO:0000256" key="1">
    <source>
        <dbReference type="SAM" id="SignalP"/>
    </source>
</evidence>
<dbReference type="EMBL" id="BMQL01000087">
    <property type="protein sequence ID" value="GGR38529.1"/>
    <property type="molecule type" value="Genomic_DNA"/>
</dbReference>
<proteinExistence type="predicted"/>
<dbReference type="SUPFAM" id="SSF88713">
    <property type="entry name" value="Glycoside hydrolase/deacetylase"/>
    <property type="match status" value="1"/>
</dbReference>
<reference evidence="3" key="2">
    <citation type="submission" date="2020-09" db="EMBL/GenBank/DDBJ databases">
        <authorList>
            <person name="Sun Q."/>
            <person name="Ohkuma M."/>
        </authorList>
    </citation>
    <scope>NUCLEOTIDE SEQUENCE</scope>
    <source>
        <strain evidence="3">JCM 31311</strain>
    </source>
</reference>
<name>A0A918KWY2_9DEIO</name>
<keyword evidence="4" id="KW-1185">Reference proteome</keyword>
<sequence>MPRLAAAFPTCFLLLLTLAAATSEPLATLLTHGPRSTRRVALTFDADMTPGMEKALQKGKVKSYDNVAVRQILQATHTPATFFFTGMWVEEYPEPAREIAQDPLFEVEDHSYDHPGFEQPCYGLASIPQAQKVTDIEHAQSVIARVTGVTPRYFRFPGGCENARDLTLVRSLGLIPVDWDVISGDAGQPDPKVIIQKVLKETQDGSIIVMHSHGGKAPATALALPAIIAGLKTRGFTFVKVSDLLNRP</sequence>
<dbReference type="GO" id="GO:0016810">
    <property type="term" value="F:hydrolase activity, acting on carbon-nitrogen (but not peptide) bonds"/>
    <property type="evidence" value="ECO:0007669"/>
    <property type="project" value="InterPro"/>
</dbReference>
<dbReference type="Gene3D" id="3.20.20.370">
    <property type="entry name" value="Glycoside hydrolase/deacetylase"/>
    <property type="match status" value="1"/>
</dbReference>
<dbReference type="PROSITE" id="PS51677">
    <property type="entry name" value="NODB"/>
    <property type="match status" value="1"/>
</dbReference>
<comment type="caution">
    <text evidence="3">The sequence shown here is derived from an EMBL/GenBank/DDBJ whole genome shotgun (WGS) entry which is preliminary data.</text>
</comment>
<dbReference type="PANTHER" id="PTHR10587:SF134">
    <property type="entry name" value="SECRETED PROTEIN"/>
    <property type="match status" value="1"/>
</dbReference>
<keyword evidence="1" id="KW-0732">Signal</keyword>
<organism evidence="3 4">
    <name type="scientific">Deinococcus ruber</name>
    <dbReference type="NCBI Taxonomy" id="1848197"/>
    <lineage>
        <taxon>Bacteria</taxon>
        <taxon>Thermotogati</taxon>
        <taxon>Deinococcota</taxon>
        <taxon>Deinococci</taxon>
        <taxon>Deinococcales</taxon>
        <taxon>Deinococcaceae</taxon>
        <taxon>Deinococcus</taxon>
    </lineage>
</organism>
<dbReference type="AlphaFoldDB" id="A0A918KWY2"/>
<feature type="domain" description="NodB homology" evidence="2">
    <location>
        <begin position="38"/>
        <end position="239"/>
    </location>
</feature>
<evidence type="ECO:0000313" key="4">
    <source>
        <dbReference type="Proteomes" id="UP000603865"/>
    </source>
</evidence>
<evidence type="ECO:0000259" key="2">
    <source>
        <dbReference type="PROSITE" id="PS51677"/>
    </source>
</evidence>
<gene>
    <name evidence="3" type="ORF">GCM10008957_54520</name>
</gene>
<dbReference type="GO" id="GO:0005975">
    <property type="term" value="P:carbohydrate metabolic process"/>
    <property type="evidence" value="ECO:0007669"/>
    <property type="project" value="InterPro"/>
</dbReference>
<accession>A0A918KWY2</accession>
<dbReference type="Proteomes" id="UP000603865">
    <property type="component" value="Unassembled WGS sequence"/>
</dbReference>
<keyword evidence="3" id="KW-0449">Lipoprotein</keyword>
<dbReference type="InterPro" id="IPR011330">
    <property type="entry name" value="Glyco_hydro/deAcase_b/a-brl"/>
</dbReference>
<dbReference type="Pfam" id="PF01522">
    <property type="entry name" value="Polysacc_deac_1"/>
    <property type="match status" value="1"/>
</dbReference>
<reference evidence="3" key="1">
    <citation type="journal article" date="2014" name="Int. J. Syst. Evol. Microbiol.">
        <title>Complete genome sequence of Corynebacterium casei LMG S-19264T (=DSM 44701T), isolated from a smear-ripened cheese.</title>
        <authorList>
            <consortium name="US DOE Joint Genome Institute (JGI-PGF)"/>
            <person name="Walter F."/>
            <person name="Albersmeier A."/>
            <person name="Kalinowski J."/>
            <person name="Ruckert C."/>
        </authorList>
    </citation>
    <scope>NUCLEOTIDE SEQUENCE</scope>
    <source>
        <strain evidence="3">JCM 31311</strain>
    </source>
</reference>